<reference evidence="2 3" key="2">
    <citation type="submission" date="2018-11" db="EMBL/GenBank/DDBJ databases">
        <authorList>
            <consortium name="Pathogen Informatics"/>
        </authorList>
    </citation>
    <scope>NUCLEOTIDE SEQUENCE [LARGE SCALE GENOMIC DNA]</scope>
    <source>
        <strain evidence="2 3">Egypt</strain>
    </source>
</reference>
<dbReference type="WBParaSite" id="ECPE_0000368401-mRNA-1">
    <property type="protein sequence ID" value="ECPE_0000368401-mRNA-1"/>
    <property type="gene ID" value="ECPE_0000368401"/>
</dbReference>
<feature type="compositionally biased region" description="Basic and acidic residues" evidence="1">
    <location>
        <begin position="324"/>
        <end position="339"/>
    </location>
</feature>
<dbReference type="Proteomes" id="UP000272942">
    <property type="component" value="Unassembled WGS sequence"/>
</dbReference>
<accession>A0A183A9P6</accession>
<evidence type="ECO:0000313" key="2">
    <source>
        <dbReference type="EMBL" id="VDP70215.1"/>
    </source>
</evidence>
<feature type="region of interest" description="Disordered" evidence="1">
    <location>
        <begin position="316"/>
        <end position="357"/>
    </location>
</feature>
<name>A0A183A9P6_9TREM</name>
<organism evidence="4">
    <name type="scientific">Echinostoma caproni</name>
    <dbReference type="NCBI Taxonomy" id="27848"/>
    <lineage>
        <taxon>Eukaryota</taxon>
        <taxon>Metazoa</taxon>
        <taxon>Spiralia</taxon>
        <taxon>Lophotrochozoa</taxon>
        <taxon>Platyhelminthes</taxon>
        <taxon>Trematoda</taxon>
        <taxon>Digenea</taxon>
        <taxon>Plagiorchiida</taxon>
        <taxon>Echinostomata</taxon>
        <taxon>Echinostomatoidea</taxon>
        <taxon>Echinostomatidae</taxon>
        <taxon>Echinostoma</taxon>
    </lineage>
</organism>
<dbReference type="EMBL" id="UZAN01040595">
    <property type="protein sequence ID" value="VDP70215.1"/>
    <property type="molecule type" value="Genomic_DNA"/>
</dbReference>
<proteinExistence type="predicted"/>
<reference evidence="4" key="1">
    <citation type="submission" date="2016-06" db="UniProtKB">
        <authorList>
            <consortium name="WormBaseParasite"/>
        </authorList>
    </citation>
    <scope>IDENTIFICATION</scope>
</reference>
<dbReference type="AlphaFoldDB" id="A0A183A9P6"/>
<sequence length="357" mass="39664">MPSFWVNKALEINFSQTPPLAQELRNLNVSQPAQLVCDPHENTKRVLEHYRLMFSHAEGDSANGTTSVDERIKFTPQICADIFAQYQLGLRSLCLNVNSTRLYDLLHSDGKDEDNRLCATFITDLVPSISPVPSYSLDVYYWAQRLESLHKQAISWDATQFPVLLCGLNTIELPLPSTVQEEVHGSEDVQSAGDKTRSFVRNSAGFPEVYGYPPICEPKSGTAPFLTIASKTRADQNRTGDKCSLLLQVVENLMTGYALGLDRVHLLISFKEIRVRGPSFITNDLLVFPSRAEFFNLVNRFNGLLAGIQSQAADDADSVSDSTARADQRSKTTVKRTEKSQNGALNTGLDPTTEVWS</sequence>
<protein>
    <submittedName>
        <fullName evidence="4">HU-CCDC81_euk_2 domain-containing protein</fullName>
    </submittedName>
</protein>
<gene>
    <name evidence="2" type="ORF">ECPE_LOCUS3681</name>
</gene>
<dbReference type="OrthoDB" id="10560669at2759"/>
<keyword evidence="3" id="KW-1185">Reference proteome</keyword>
<evidence type="ECO:0000313" key="4">
    <source>
        <dbReference type="WBParaSite" id="ECPE_0000368401-mRNA-1"/>
    </source>
</evidence>
<evidence type="ECO:0000256" key="1">
    <source>
        <dbReference type="SAM" id="MobiDB-lite"/>
    </source>
</evidence>
<evidence type="ECO:0000313" key="3">
    <source>
        <dbReference type="Proteomes" id="UP000272942"/>
    </source>
</evidence>